<dbReference type="AlphaFoldDB" id="A0A1H8GES1"/>
<reference evidence="2 3" key="1">
    <citation type="submission" date="2016-10" db="EMBL/GenBank/DDBJ databases">
        <authorList>
            <person name="de Groot N.N."/>
        </authorList>
    </citation>
    <scope>NUCLEOTIDE SEQUENCE [LARGE SCALE GENOMIC DNA]</scope>
    <source>
        <strain evidence="2 3">CGMCC 1.10238</strain>
    </source>
</reference>
<evidence type="ECO:0000313" key="1">
    <source>
        <dbReference type="EMBL" id="QWU14192.1"/>
    </source>
</evidence>
<evidence type="ECO:0000313" key="3">
    <source>
        <dbReference type="Proteomes" id="UP000198809"/>
    </source>
</evidence>
<proteinExistence type="predicted"/>
<gene>
    <name evidence="1" type="ORF">KP014_19970</name>
    <name evidence="2" type="ORF">SAMN04487895_101482</name>
</gene>
<dbReference type="RefSeq" id="WP_036587987.1">
    <property type="nucleotide sequence ID" value="NZ_CP076607.1"/>
</dbReference>
<organism evidence="2 3">
    <name type="scientific">Paenibacillus sophorae</name>
    <dbReference type="NCBI Taxonomy" id="1333845"/>
    <lineage>
        <taxon>Bacteria</taxon>
        <taxon>Bacillati</taxon>
        <taxon>Bacillota</taxon>
        <taxon>Bacilli</taxon>
        <taxon>Bacillales</taxon>
        <taxon>Paenibacillaceae</taxon>
        <taxon>Paenibacillus</taxon>
    </lineage>
</organism>
<reference evidence="1 4" key="2">
    <citation type="submission" date="2021-06" db="EMBL/GenBank/DDBJ databases">
        <title>Whole genome sequence of Paenibacillus sophorae DSM23020 for comparative genomics.</title>
        <authorList>
            <person name="Kim M.-J."/>
            <person name="Lee G."/>
            <person name="Shin J.-H."/>
        </authorList>
    </citation>
    <scope>NUCLEOTIDE SEQUENCE [LARGE SCALE GENOMIC DNA]</scope>
    <source>
        <strain evidence="1 4">DSM 23020</strain>
    </source>
</reference>
<name>A0A1H8GES1_9BACL</name>
<protein>
    <submittedName>
        <fullName evidence="2">Uncharacterized protein</fullName>
    </submittedName>
</protein>
<sequence>MRVNEILKLLSESDETYWVKAVSSGGERYIYANNIELSVFFPYDEELSFYNDFAFLDNSVFYKDDFIMHYGYVQLNGVSMFNLSFIYIKNEGVYLPTPIFKYKHEYQKYVVAEWELLLSEVMSEKNIAPYVGMFGIQAEKSIVVR</sequence>
<evidence type="ECO:0000313" key="2">
    <source>
        <dbReference type="EMBL" id="SEN42285.1"/>
    </source>
</evidence>
<dbReference type="Proteomes" id="UP000683429">
    <property type="component" value="Chromosome"/>
</dbReference>
<dbReference type="Proteomes" id="UP000198809">
    <property type="component" value="Unassembled WGS sequence"/>
</dbReference>
<accession>A0A1H8GES1</accession>
<dbReference type="EMBL" id="FODH01000001">
    <property type="protein sequence ID" value="SEN42285.1"/>
    <property type="molecule type" value="Genomic_DNA"/>
</dbReference>
<dbReference type="EMBL" id="CP076607">
    <property type="protein sequence ID" value="QWU14192.1"/>
    <property type="molecule type" value="Genomic_DNA"/>
</dbReference>
<keyword evidence="4" id="KW-1185">Reference proteome</keyword>
<evidence type="ECO:0000313" key="4">
    <source>
        <dbReference type="Proteomes" id="UP000683429"/>
    </source>
</evidence>